<evidence type="ECO:0000256" key="6">
    <source>
        <dbReference type="SAM" id="MobiDB-lite"/>
    </source>
</evidence>
<dbReference type="HAMAP" id="MF_00472">
    <property type="entry name" value="UbiG"/>
    <property type="match status" value="1"/>
</dbReference>
<dbReference type="GO" id="GO:0032259">
    <property type="term" value="P:methylation"/>
    <property type="evidence" value="ECO:0007669"/>
    <property type="project" value="UniProtKB-KW"/>
</dbReference>
<proteinExistence type="inferred from homology"/>
<dbReference type="HOGENOM" id="CLU_042432_3_1_1"/>
<dbReference type="Pfam" id="PF13489">
    <property type="entry name" value="Methyltransf_23"/>
    <property type="match status" value="1"/>
</dbReference>
<dbReference type="EC" id="2.1.1.64" evidence="5"/>
<dbReference type="GO" id="GO:0061542">
    <property type="term" value="F:3-demethylubiquinol 3-O-methyltransferase activity"/>
    <property type="evidence" value="ECO:0007669"/>
    <property type="project" value="UniProtKB-UniRule"/>
</dbReference>
<keyword evidence="5" id="KW-0479">Metal-binding</keyword>
<dbReference type="EC" id="2.1.1.114" evidence="5"/>
<comment type="subcellular location">
    <subcellularLocation>
        <location evidence="5">Mitochondrion inner membrane</location>
        <topology evidence="5">Peripheral membrane protein</topology>
        <orientation evidence="5">Matrix side</orientation>
    </subcellularLocation>
</comment>
<reference evidence="7 8" key="1">
    <citation type="journal article" date="2014" name="Proc. Natl. Acad. Sci. U.S.A.">
        <title>Trajectory and genomic determinants of fungal-pathogen speciation and host adaptation.</title>
        <authorList>
            <person name="Hu X."/>
            <person name="Xiao G."/>
            <person name="Zheng P."/>
            <person name="Shang Y."/>
            <person name="Su Y."/>
            <person name="Zhang X."/>
            <person name="Liu X."/>
            <person name="Zhan S."/>
            <person name="St Leger R.J."/>
            <person name="Wang C."/>
        </authorList>
    </citation>
    <scope>NUCLEOTIDE SEQUENCE [LARGE SCALE GENOMIC DNA]</scope>
    <source>
        <strain evidence="7 8">ARSEF 1941</strain>
    </source>
</reference>
<evidence type="ECO:0000256" key="5">
    <source>
        <dbReference type="HAMAP-Rule" id="MF_03190"/>
    </source>
</evidence>
<name>A0A0B2X5Q6_METAS</name>
<evidence type="ECO:0000313" key="8">
    <source>
        <dbReference type="Proteomes" id="UP000030816"/>
    </source>
</evidence>
<comment type="caution">
    <text evidence="7">The sequence shown here is derived from an EMBL/GenBank/DDBJ whole genome shotgun (WGS) entry which is preliminary data.</text>
</comment>
<dbReference type="PANTHER" id="PTHR43464">
    <property type="entry name" value="METHYLTRANSFERASE"/>
    <property type="match status" value="1"/>
</dbReference>
<dbReference type="InterPro" id="IPR010233">
    <property type="entry name" value="UbiG_MeTrfase"/>
</dbReference>
<evidence type="ECO:0000256" key="2">
    <source>
        <dbReference type="ARBA" id="ARBA00022679"/>
    </source>
</evidence>
<feature type="binding site" evidence="5">
    <location>
        <position position="191"/>
    </location>
    <ligand>
        <name>Mg(2+)</name>
        <dbReference type="ChEBI" id="CHEBI:18420"/>
    </ligand>
</feature>
<dbReference type="GO" id="GO:0046872">
    <property type="term" value="F:metal ion binding"/>
    <property type="evidence" value="ECO:0007669"/>
    <property type="project" value="UniProtKB-KW"/>
</dbReference>
<dbReference type="InterPro" id="IPR029063">
    <property type="entry name" value="SAM-dependent_MTases_sf"/>
</dbReference>
<dbReference type="Proteomes" id="UP000030816">
    <property type="component" value="Unassembled WGS sequence"/>
</dbReference>
<keyword evidence="5" id="KW-0472">Membrane</keyword>
<accession>A0A0B2X5Q6</accession>
<comment type="cofactor">
    <cofactor evidence="5">
        <name>Mg(2+)</name>
        <dbReference type="ChEBI" id="CHEBI:18420"/>
    </cofactor>
</comment>
<dbReference type="GO" id="GO:0120537">
    <property type="term" value="F:3-demethylubiquinone 3-O-methyltransferase activity"/>
    <property type="evidence" value="ECO:0007669"/>
    <property type="project" value="RHEA"/>
</dbReference>
<organism evidence="7 8">
    <name type="scientific">Metarhizium album (strain ARSEF 1941)</name>
    <dbReference type="NCBI Taxonomy" id="1081103"/>
    <lineage>
        <taxon>Eukaryota</taxon>
        <taxon>Fungi</taxon>
        <taxon>Dikarya</taxon>
        <taxon>Ascomycota</taxon>
        <taxon>Pezizomycotina</taxon>
        <taxon>Sordariomycetes</taxon>
        <taxon>Hypocreomycetidae</taxon>
        <taxon>Hypocreales</taxon>
        <taxon>Clavicipitaceae</taxon>
        <taxon>Metarhizium</taxon>
    </lineage>
</organism>
<keyword evidence="5" id="KW-0460">Magnesium</keyword>
<dbReference type="STRING" id="1081103.A0A0B2X5Q6"/>
<comment type="catalytic activity">
    <reaction evidence="5">
        <text>a 3-demethylubiquinol + S-adenosyl-L-methionine = a ubiquinol + S-adenosyl-L-homocysteine + H(+)</text>
        <dbReference type="Rhea" id="RHEA:44380"/>
        <dbReference type="Rhea" id="RHEA-COMP:9566"/>
        <dbReference type="Rhea" id="RHEA-COMP:10914"/>
        <dbReference type="ChEBI" id="CHEBI:15378"/>
        <dbReference type="ChEBI" id="CHEBI:17976"/>
        <dbReference type="ChEBI" id="CHEBI:57856"/>
        <dbReference type="ChEBI" id="CHEBI:59789"/>
        <dbReference type="ChEBI" id="CHEBI:84422"/>
        <dbReference type="EC" id="2.1.1.64"/>
    </reaction>
</comment>
<evidence type="ECO:0000256" key="4">
    <source>
        <dbReference type="ARBA" id="ARBA00022691"/>
    </source>
</evidence>
<dbReference type="PANTHER" id="PTHR43464:SF19">
    <property type="entry name" value="UBIQUINONE BIOSYNTHESIS O-METHYLTRANSFERASE, MITOCHONDRIAL"/>
    <property type="match status" value="1"/>
</dbReference>
<dbReference type="GO" id="GO:0010420">
    <property type="term" value="F:polyprenyldihydroxybenzoate methyltransferase activity"/>
    <property type="evidence" value="ECO:0007669"/>
    <property type="project" value="UniProtKB-UniRule"/>
</dbReference>
<dbReference type="CDD" id="cd02440">
    <property type="entry name" value="AdoMet_MTases"/>
    <property type="match status" value="1"/>
</dbReference>
<keyword evidence="1 5" id="KW-0489">Methyltransferase</keyword>
<protein>
    <recommendedName>
        <fullName evidence="5">Ubiquinone biosynthesis O-methyltransferase, mitochondrial</fullName>
    </recommendedName>
    <alternativeName>
        <fullName evidence="5">3-demethylubiquinol 3-O-methyltransferase</fullName>
        <ecNumber evidence="5">2.1.1.64</ecNumber>
    </alternativeName>
    <alternativeName>
        <fullName evidence="5">3-demethylubiquinone 3-O-methyltransferase</fullName>
        <ecNumber evidence="5">2.1.1.-</ecNumber>
    </alternativeName>
    <alternativeName>
        <fullName evidence="5">Polyprenyldihydroxybenzoate methyltransferase</fullName>
        <ecNumber evidence="5">2.1.1.114</ecNumber>
    </alternativeName>
</protein>
<keyword evidence="8" id="KW-1185">Reference proteome</keyword>
<dbReference type="OrthoDB" id="3265906at2759"/>
<evidence type="ECO:0000313" key="7">
    <source>
        <dbReference type="EMBL" id="KHO01714.1"/>
    </source>
</evidence>
<keyword evidence="5" id="KW-0496">Mitochondrion</keyword>
<dbReference type="UniPathway" id="UPA00232"/>
<comment type="function">
    <text evidence="5">O-methyltransferase required for two non-consecutive steps during ubiquinone biosynthesis. Catalyzes the 2 O-methylation of 3,4-dihydroxy-5-(all-trans-polyprenyl)benzoic acid into 4-hydroxy-3-methoxy-5-(all-trans-polyprenyl)benzoic acid. Also catalyzes the last step of ubiquinone biosynthesis by mediating methylation of 3-demethylubiquinone into ubiquinone. Also able to mediate the methylation of 3-demethylubiquinol into ubiquinol.</text>
</comment>
<comment type="catalytic activity">
    <reaction evidence="5">
        <text>a 3-demethylubiquinone + S-adenosyl-L-methionine = a ubiquinone + S-adenosyl-L-homocysteine</text>
        <dbReference type="Rhea" id="RHEA:81215"/>
        <dbReference type="Rhea" id="RHEA-COMP:9565"/>
        <dbReference type="Rhea" id="RHEA-COMP:19654"/>
        <dbReference type="ChEBI" id="CHEBI:16389"/>
        <dbReference type="ChEBI" id="CHEBI:57856"/>
        <dbReference type="ChEBI" id="CHEBI:59789"/>
        <dbReference type="ChEBI" id="CHEBI:231825"/>
    </reaction>
</comment>
<dbReference type="EMBL" id="AZHE01000001">
    <property type="protein sequence ID" value="KHO01714.1"/>
    <property type="molecule type" value="Genomic_DNA"/>
</dbReference>
<dbReference type="NCBIfam" id="TIGR01983">
    <property type="entry name" value="UbiG"/>
    <property type="match status" value="1"/>
</dbReference>
<keyword evidence="3 5" id="KW-0831">Ubiquinone biosynthesis</keyword>
<keyword evidence="2 5" id="KW-0808">Transferase</keyword>
<comment type="catalytic activity">
    <reaction evidence="5">
        <text>a 3,4-dihydroxy-5-(all-trans-polyprenyl)benzoate + S-adenosyl-L-methionine = a 4-hydroxy-3-methoxy-5-(all-trans-polyprenyl)benzoate + S-adenosyl-L-homocysteine + H(+)</text>
        <dbReference type="Rhea" id="RHEA:44452"/>
        <dbReference type="Rhea" id="RHEA-COMP:10930"/>
        <dbReference type="Rhea" id="RHEA-COMP:10931"/>
        <dbReference type="ChEBI" id="CHEBI:15378"/>
        <dbReference type="ChEBI" id="CHEBI:57856"/>
        <dbReference type="ChEBI" id="CHEBI:59789"/>
        <dbReference type="ChEBI" id="CHEBI:64694"/>
        <dbReference type="ChEBI" id="CHEBI:84443"/>
        <dbReference type="EC" id="2.1.1.114"/>
    </reaction>
</comment>
<feature type="binding site" evidence="5">
    <location>
        <position position="192"/>
    </location>
    <ligand>
        <name>Mg(2+)</name>
        <dbReference type="ChEBI" id="CHEBI:18420"/>
    </ligand>
</feature>
<dbReference type="EC" id="2.1.1.-" evidence="5"/>
<dbReference type="SUPFAM" id="SSF53335">
    <property type="entry name" value="S-adenosyl-L-methionine-dependent methyltransferases"/>
    <property type="match status" value="1"/>
</dbReference>
<keyword evidence="5" id="KW-0999">Mitochondrion inner membrane</keyword>
<dbReference type="AlphaFoldDB" id="A0A0B2X5Q6"/>
<dbReference type="GO" id="GO:0031314">
    <property type="term" value="C:extrinsic component of mitochondrial inner membrane"/>
    <property type="evidence" value="ECO:0007669"/>
    <property type="project" value="UniProtKB-UniRule"/>
</dbReference>
<comment type="similarity">
    <text evidence="5">Belongs to the class I-like SAM-binding methyltransferase superfamily. UbiG/COQ3 family.</text>
</comment>
<feature type="binding site" evidence="5">
    <location>
        <position position="188"/>
    </location>
    <ligand>
        <name>Mg(2+)</name>
        <dbReference type="ChEBI" id="CHEBI:18420"/>
    </ligand>
</feature>
<comment type="pathway">
    <text evidence="5">Cofactor biosynthesis; ubiquinone biosynthesis.</text>
</comment>
<dbReference type="Gene3D" id="3.40.50.150">
    <property type="entry name" value="Vaccinia Virus protein VP39"/>
    <property type="match status" value="1"/>
</dbReference>
<feature type="binding site" evidence="5">
    <location>
        <position position="138"/>
    </location>
    <ligand>
        <name>S-adenosyl-L-methionine</name>
        <dbReference type="ChEBI" id="CHEBI:59789"/>
    </ligand>
</feature>
<keyword evidence="4 5" id="KW-0949">S-adenosyl-L-methionine</keyword>
<sequence length="300" mass="33502">MSTALRATGRVLGPSRPSTAAASRHTPRQWRPESSLKPFRLDSRQWQSTSSSVNPEQVCHFNSLASEWWAPHGSSRLLHLMNPVRQDFIRGCLQSIPDTTASRLQDASLSYLDIGCGGGIFAESAARLPTTKRVTAIDPTPSVLAVAKAHAKKDPSLSGKLVYRQTSVEELQVPRGPGEAYDIVSLFEVIEHVDRPGPFLERVRLFVKPGGWLVMSTIARSWVSWFTTNLVAESLLRIVPPGTHDWNKYINEDELQRFFMDKGWDSPRVMGVVYVPGLGWKEVRGGEKVGNYFFAVRRSD</sequence>
<evidence type="ECO:0000256" key="1">
    <source>
        <dbReference type="ARBA" id="ARBA00022603"/>
    </source>
</evidence>
<comment type="subunit">
    <text evidence="5">Component of a multi-subunit COQ enzyme complex, composed of at least COQ3, COQ4, COQ5, COQ6, COQ7 and COQ9.</text>
</comment>
<feature type="region of interest" description="Disordered" evidence="6">
    <location>
        <begin position="1"/>
        <end position="36"/>
    </location>
</feature>
<evidence type="ECO:0000256" key="3">
    <source>
        <dbReference type="ARBA" id="ARBA00022688"/>
    </source>
</evidence>
<feature type="binding site" evidence="5">
    <location>
        <position position="187"/>
    </location>
    <ligand>
        <name>S-adenosyl-L-methionine</name>
        <dbReference type="ChEBI" id="CHEBI:59789"/>
    </ligand>
</feature>
<feature type="binding site" evidence="5">
    <location>
        <position position="85"/>
    </location>
    <ligand>
        <name>S-adenosyl-L-methionine</name>
        <dbReference type="ChEBI" id="CHEBI:59789"/>
    </ligand>
</feature>
<gene>
    <name evidence="5" type="primary">COQ3</name>
    <name evidence="7" type="ORF">MAM_00715</name>
</gene>
<feature type="binding site" evidence="5">
    <location>
        <position position="115"/>
    </location>
    <ligand>
        <name>S-adenosyl-L-methionine</name>
        <dbReference type="ChEBI" id="CHEBI:59789"/>
    </ligand>
</feature>